<proteinExistence type="predicted"/>
<sequence length="109" mass="12028">MGVFIGLTLVLFGGCAFMTGQALSASWRPWWHTVPYALLLAAADRFLGFALFGGDLLSLAGFALDGAILVAIALGAWRLTRARRMAEQYPWLVERTGPFTWRDLPRQAQ</sequence>
<dbReference type="InterPro" id="IPR049201">
    <property type="entry name" value="DUF6867"/>
</dbReference>
<gene>
    <name evidence="3" type="ORF">A6A04_15225</name>
</gene>
<dbReference type="Proteomes" id="UP000078428">
    <property type="component" value="Unassembled WGS sequence"/>
</dbReference>
<dbReference type="Pfam" id="PF21741">
    <property type="entry name" value="DUF6867"/>
    <property type="match status" value="1"/>
</dbReference>
<evidence type="ECO:0000256" key="1">
    <source>
        <dbReference type="SAM" id="Phobius"/>
    </source>
</evidence>
<dbReference type="EMBL" id="LWQT01000042">
    <property type="protein sequence ID" value="OAN52909.1"/>
    <property type="molecule type" value="Genomic_DNA"/>
</dbReference>
<evidence type="ECO:0000259" key="2">
    <source>
        <dbReference type="Pfam" id="PF21741"/>
    </source>
</evidence>
<dbReference type="STRING" id="1285242.A6A04_15225"/>
<keyword evidence="1" id="KW-0472">Membrane</keyword>
<feature type="domain" description="DUF6867" evidence="2">
    <location>
        <begin position="2"/>
        <end position="103"/>
    </location>
</feature>
<keyword evidence="4" id="KW-1185">Reference proteome</keyword>
<name>A0A178MVI7_9PROT</name>
<evidence type="ECO:0000313" key="3">
    <source>
        <dbReference type="EMBL" id="OAN52909.1"/>
    </source>
</evidence>
<protein>
    <recommendedName>
        <fullName evidence="2">DUF6867 domain-containing protein</fullName>
    </recommendedName>
</protein>
<keyword evidence="1" id="KW-1133">Transmembrane helix</keyword>
<evidence type="ECO:0000313" key="4">
    <source>
        <dbReference type="Proteomes" id="UP000078428"/>
    </source>
</evidence>
<keyword evidence="1" id="KW-0812">Transmembrane</keyword>
<organism evidence="3 4">
    <name type="scientific">Paramagnetospirillum marisnigri</name>
    <dbReference type="NCBI Taxonomy" id="1285242"/>
    <lineage>
        <taxon>Bacteria</taxon>
        <taxon>Pseudomonadati</taxon>
        <taxon>Pseudomonadota</taxon>
        <taxon>Alphaproteobacteria</taxon>
        <taxon>Rhodospirillales</taxon>
        <taxon>Magnetospirillaceae</taxon>
        <taxon>Paramagnetospirillum</taxon>
    </lineage>
</organism>
<accession>A0A178MVI7</accession>
<feature type="transmembrane region" description="Helical" evidence="1">
    <location>
        <begin position="48"/>
        <end position="77"/>
    </location>
</feature>
<reference evidence="3 4" key="1">
    <citation type="submission" date="2016-04" db="EMBL/GenBank/DDBJ databases">
        <title>Draft genome sequence of freshwater magnetotactic bacteria Magnetospirillum marisnigri SP-1 and Magnetospirillum moscoviense BB-1.</title>
        <authorList>
            <person name="Koziaeva V."/>
            <person name="Dziuba M.V."/>
            <person name="Ivanov T.M."/>
            <person name="Kuznetsov B."/>
            <person name="Grouzdev D.S."/>
        </authorList>
    </citation>
    <scope>NUCLEOTIDE SEQUENCE [LARGE SCALE GENOMIC DNA]</scope>
    <source>
        <strain evidence="3 4">SP-1</strain>
    </source>
</reference>
<dbReference type="AlphaFoldDB" id="A0A178MVI7"/>
<comment type="caution">
    <text evidence="3">The sequence shown here is derived from an EMBL/GenBank/DDBJ whole genome shotgun (WGS) entry which is preliminary data.</text>
</comment>